<dbReference type="AlphaFoldDB" id="A0A0R1YPA8"/>
<proteinExistence type="predicted"/>
<dbReference type="EMBL" id="AZFZ01000030">
    <property type="protein sequence ID" value="KRM43717.1"/>
    <property type="molecule type" value="Genomic_DNA"/>
</dbReference>
<dbReference type="InterPro" id="IPR020843">
    <property type="entry name" value="ER"/>
</dbReference>
<organism evidence="2 3">
    <name type="scientific">Lentilactobacillus parafarraginis DSM 18390 = JCM 14109</name>
    <dbReference type="NCBI Taxonomy" id="1423786"/>
    <lineage>
        <taxon>Bacteria</taxon>
        <taxon>Bacillati</taxon>
        <taxon>Bacillota</taxon>
        <taxon>Bacilli</taxon>
        <taxon>Lactobacillales</taxon>
        <taxon>Lactobacillaceae</taxon>
        <taxon>Lentilactobacillus</taxon>
    </lineage>
</organism>
<feature type="domain" description="Enoyl reductase (ER)" evidence="1">
    <location>
        <begin position="16"/>
        <end position="316"/>
    </location>
</feature>
<accession>A0A0R1YPA8</accession>
<dbReference type="Pfam" id="PF13602">
    <property type="entry name" value="ADH_zinc_N_2"/>
    <property type="match status" value="1"/>
</dbReference>
<dbReference type="InterPro" id="IPR002364">
    <property type="entry name" value="Quin_OxRdtase/zeta-crystal_CS"/>
</dbReference>
<dbReference type="SUPFAM" id="SSF50129">
    <property type="entry name" value="GroES-like"/>
    <property type="match status" value="1"/>
</dbReference>
<dbReference type="Proteomes" id="UP000051010">
    <property type="component" value="Unassembled WGS sequence"/>
</dbReference>
<sequence>MVKANMMTAVVINQYGDEDQLSKQEMPIPTIAEDELLVKVESIAVNPIDWKTRQGLRQERYPFEFPIILGQEMAGTVVKVGAKVTEFNVDDEVIGYGTPSNHGTYAQYFKIKADQVAKKPSAISFEEAAGLGLAGTTAWEALFDTGKLKAGQTVLILAGSGGVGMMAVQLAKNAGAHVISTTSTANVDFVKDLGADEVIDYKKTAFSSEVKNVDLVFDTLGGDNQRAAFQVVKPGGRVISIVETTAQAAQLSDKFNVTFDKINAHPDQKIIRELAAMFGAGKLTVWVTATLPFTVDNVKKLHRQSAAGHVVGKLVLNVN</sequence>
<dbReference type="SUPFAM" id="SSF51735">
    <property type="entry name" value="NAD(P)-binding Rossmann-fold domains"/>
    <property type="match status" value="1"/>
</dbReference>
<comment type="caution">
    <text evidence="2">The sequence shown here is derived from an EMBL/GenBank/DDBJ whole genome shotgun (WGS) entry which is preliminary data.</text>
</comment>
<dbReference type="PROSITE" id="PS01162">
    <property type="entry name" value="QOR_ZETA_CRYSTAL"/>
    <property type="match status" value="1"/>
</dbReference>
<dbReference type="InterPro" id="IPR011032">
    <property type="entry name" value="GroES-like_sf"/>
</dbReference>
<protein>
    <submittedName>
        <fullName evidence="2">GroES-like protein</fullName>
    </submittedName>
</protein>
<dbReference type="SMART" id="SM00829">
    <property type="entry name" value="PKS_ER"/>
    <property type="match status" value="1"/>
</dbReference>
<dbReference type="InterPro" id="IPR013154">
    <property type="entry name" value="ADH-like_N"/>
</dbReference>
<dbReference type="InterPro" id="IPR052733">
    <property type="entry name" value="Chloroplast_QOR"/>
</dbReference>
<reference evidence="2 3" key="1">
    <citation type="journal article" date="2015" name="Genome Announc.">
        <title>Expanding the biotechnology potential of lactobacilli through comparative genomics of 213 strains and associated genera.</title>
        <authorList>
            <person name="Sun Z."/>
            <person name="Harris H.M."/>
            <person name="McCann A."/>
            <person name="Guo C."/>
            <person name="Argimon S."/>
            <person name="Zhang W."/>
            <person name="Yang X."/>
            <person name="Jeffery I.B."/>
            <person name="Cooney J.C."/>
            <person name="Kagawa T.F."/>
            <person name="Liu W."/>
            <person name="Song Y."/>
            <person name="Salvetti E."/>
            <person name="Wrobel A."/>
            <person name="Rasinkangas P."/>
            <person name="Parkhill J."/>
            <person name="Rea M.C."/>
            <person name="O'Sullivan O."/>
            <person name="Ritari J."/>
            <person name="Douillard F.P."/>
            <person name="Paul Ross R."/>
            <person name="Yang R."/>
            <person name="Briner A.E."/>
            <person name="Felis G.E."/>
            <person name="de Vos W.M."/>
            <person name="Barrangou R."/>
            <person name="Klaenhammer T.R."/>
            <person name="Caufield P.W."/>
            <person name="Cui Y."/>
            <person name="Zhang H."/>
            <person name="O'Toole P.W."/>
        </authorList>
    </citation>
    <scope>NUCLEOTIDE SEQUENCE [LARGE SCALE GENOMIC DNA]</scope>
    <source>
        <strain evidence="2 3">DSM 18390</strain>
    </source>
</reference>
<name>A0A0R1YPA8_9LACO</name>
<dbReference type="PANTHER" id="PTHR44013:SF1">
    <property type="entry name" value="ZINC-TYPE ALCOHOL DEHYDROGENASE-LIKE PROTEIN C16A3.02C"/>
    <property type="match status" value="1"/>
</dbReference>
<dbReference type="Gene3D" id="3.40.50.720">
    <property type="entry name" value="NAD(P)-binding Rossmann-like Domain"/>
    <property type="match status" value="1"/>
</dbReference>
<dbReference type="Pfam" id="PF08240">
    <property type="entry name" value="ADH_N"/>
    <property type="match status" value="1"/>
</dbReference>
<dbReference type="GO" id="GO:0016491">
    <property type="term" value="F:oxidoreductase activity"/>
    <property type="evidence" value="ECO:0007669"/>
    <property type="project" value="InterPro"/>
</dbReference>
<dbReference type="Gene3D" id="3.90.180.10">
    <property type="entry name" value="Medium-chain alcohol dehydrogenases, catalytic domain"/>
    <property type="match status" value="1"/>
</dbReference>
<evidence type="ECO:0000259" key="1">
    <source>
        <dbReference type="SMART" id="SM00829"/>
    </source>
</evidence>
<evidence type="ECO:0000313" key="2">
    <source>
        <dbReference type="EMBL" id="KRM43717.1"/>
    </source>
</evidence>
<dbReference type="PATRIC" id="fig|1423786.4.peg.1555"/>
<dbReference type="CDD" id="cd05289">
    <property type="entry name" value="MDR_like_2"/>
    <property type="match status" value="1"/>
</dbReference>
<evidence type="ECO:0000313" key="3">
    <source>
        <dbReference type="Proteomes" id="UP000051010"/>
    </source>
</evidence>
<gene>
    <name evidence="2" type="ORF">FD47_GL001454</name>
</gene>
<dbReference type="InterPro" id="IPR036291">
    <property type="entry name" value="NAD(P)-bd_dom_sf"/>
</dbReference>
<dbReference type="GO" id="GO:0008270">
    <property type="term" value="F:zinc ion binding"/>
    <property type="evidence" value="ECO:0007669"/>
    <property type="project" value="InterPro"/>
</dbReference>
<dbReference type="RefSeq" id="WP_156319458.1">
    <property type="nucleotide sequence ID" value="NZ_AZFZ01000030.1"/>
</dbReference>
<dbReference type="PANTHER" id="PTHR44013">
    <property type="entry name" value="ZINC-TYPE ALCOHOL DEHYDROGENASE-LIKE PROTEIN C16A3.02C"/>
    <property type="match status" value="1"/>
</dbReference>